<keyword evidence="1" id="KW-0812">Transmembrane</keyword>
<dbReference type="EMBL" id="MHVG01000021">
    <property type="protein sequence ID" value="OHA90002.1"/>
    <property type="molecule type" value="Genomic_DNA"/>
</dbReference>
<evidence type="ECO:0000256" key="1">
    <source>
        <dbReference type="SAM" id="Phobius"/>
    </source>
</evidence>
<dbReference type="Proteomes" id="UP000178538">
    <property type="component" value="Unassembled WGS sequence"/>
</dbReference>
<dbReference type="STRING" id="1802737.A2832_01800"/>
<feature type="transmembrane region" description="Helical" evidence="1">
    <location>
        <begin position="12"/>
        <end position="33"/>
    </location>
</feature>
<evidence type="ECO:0000313" key="2">
    <source>
        <dbReference type="EMBL" id="OHA90002.1"/>
    </source>
</evidence>
<gene>
    <name evidence="2" type="ORF">A2832_01800</name>
</gene>
<keyword evidence="1" id="KW-0472">Membrane</keyword>
<comment type="caution">
    <text evidence="2">The sequence shown here is derived from an EMBL/GenBank/DDBJ whole genome shotgun (WGS) entry which is preliminary data.</text>
</comment>
<proteinExistence type="predicted"/>
<protein>
    <recommendedName>
        <fullName evidence="4">Type 4 fimbrial biogenesis protein PilX N-terminal domain-containing protein</fullName>
    </recommendedName>
</protein>
<name>A0A1G2SYQ8_9BACT</name>
<dbReference type="InterPro" id="IPR012332">
    <property type="entry name" value="Autotransporter_pectin_lyase_C"/>
</dbReference>
<sequence>MKRNLQSGQAMMVATIFFLIISITIIFGLAGPITRQQSIASGLLLSRQSYFLAEAGVEDVIYRLDNGFSVDSTEILSLNGSSATTATTDTAEGKEINSVGAVSEMIRKVKANLIFGEGVAFHYGIQVGQGGFQLSNNAGVNGNVYSNGSISGSNGSFITGDAFAVGTVSGVDVGGQTQMEQPPQNFPITDVQITSWKAEAIAGGTVTSQSFSETNHMLGPKKINGNLTLNNGAKLTVTGTLWITGNIVLSNNSELVLSSSYGANDGVIVVDGVSTLSNGSTFEGSGTNGSYIMLLSTNNTGSAIVLSNNAGAVILYAPNGTVQLGNGAAVQQITAKTISLSNNAVINYEQGLINAAFTSGPSGGYDIDSWKEVE</sequence>
<dbReference type="AlphaFoldDB" id="A0A1G2SYQ8"/>
<reference evidence="2 3" key="1">
    <citation type="journal article" date="2016" name="Nat. Commun.">
        <title>Thousands of microbial genomes shed light on interconnected biogeochemical processes in an aquifer system.</title>
        <authorList>
            <person name="Anantharaman K."/>
            <person name="Brown C.T."/>
            <person name="Hug L.A."/>
            <person name="Sharon I."/>
            <person name="Castelle C.J."/>
            <person name="Probst A.J."/>
            <person name="Thomas B.C."/>
            <person name="Singh A."/>
            <person name="Wilkins M.J."/>
            <person name="Karaoz U."/>
            <person name="Brodie E.L."/>
            <person name="Williams K.H."/>
            <person name="Hubbard S.S."/>
            <person name="Banfield J.F."/>
        </authorList>
    </citation>
    <scope>NUCLEOTIDE SEQUENCE [LARGE SCALE GENOMIC DNA]</scope>
</reference>
<keyword evidence="1" id="KW-1133">Transmembrane helix</keyword>
<accession>A0A1G2SYQ8</accession>
<evidence type="ECO:0000313" key="3">
    <source>
        <dbReference type="Proteomes" id="UP000178538"/>
    </source>
</evidence>
<organism evidence="2 3">
    <name type="scientific">Candidatus Zambryskibacteria bacterium RIFCSPHIGHO2_01_FULL_44_22b</name>
    <dbReference type="NCBI Taxonomy" id="1802737"/>
    <lineage>
        <taxon>Bacteria</taxon>
        <taxon>Candidatus Zambryskiibacteriota</taxon>
    </lineage>
</organism>
<dbReference type="Gene3D" id="2.160.20.20">
    <property type="match status" value="1"/>
</dbReference>
<evidence type="ECO:0008006" key="4">
    <source>
        <dbReference type="Google" id="ProtNLM"/>
    </source>
</evidence>